<evidence type="ECO:0000313" key="2">
    <source>
        <dbReference type="EMBL" id="GFY42642.1"/>
    </source>
</evidence>
<dbReference type="AlphaFoldDB" id="A0A8X6WY01"/>
<name>A0A8X6WY01_9ARAC</name>
<keyword evidence="1" id="KW-0812">Transmembrane</keyword>
<proteinExistence type="predicted"/>
<organism evidence="2 3">
    <name type="scientific">Trichonephila inaurata madagascariensis</name>
    <dbReference type="NCBI Taxonomy" id="2747483"/>
    <lineage>
        <taxon>Eukaryota</taxon>
        <taxon>Metazoa</taxon>
        <taxon>Ecdysozoa</taxon>
        <taxon>Arthropoda</taxon>
        <taxon>Chelicerata</taxon>
        <taxon>Arachnida</taxon>
        <taxon>Araneae</taxon>
        <taxon>Araneomorphae</taxon>
        <taxon>Entelegynae</taxon>
        <taxon>Araneoidea</taxon>
        <taxon>Nephilidae</taxon>
        <taxon>Trichonephila</taxon>
        <taxon>Trichonephila inaurata</taxon>
    </lineage>
</organism>
<reference evidence="2" key="1">
    <citation type="submission" date="2020-08" db="EMBL/GenBank/DDBJ databases">
        <title>Multicomponent nature underlies the extraordinary mechanical properties of spider dragline silk.</title>
        <authorList>
            <person name="Kono N."/>
            <person name="Nakamura H."/>
            <person name="Mori M."/>
            <person name="Yoshida Y."/>
            <person name="Ohtoshi R."/>
            <person name="Malay A.D."/>
            <person name="Moran D.A.P."/>
            <person name="Tomita M."/>
            <person name="Numata K."/>
            <person name="Arakawa K."/>
        </authorList>
    </citation>
    <scope>NUCLEOTIDE SEQUENCE</scope>
</reference>
<keyword evidence="1" id="KW-0472">Membrane</keyword>
<feature type="transmembrane region" description="Helical" evidence="1">
    <location>
        <begin position="54"/>
        <end position="74"/>
    </location>
</feature>
<comment type="caution">
    <text evidence="2">The sequence shown here is derived from an EMBL/GenBank/DDBJ whole genome shotgun (WGS) entry which is preliminary data.</text>
</comment>
<keyword evidence="3" id="KW-1185">Reference proteome</keyword>
<sequence>MSTLTFKFHNPTSISQHATTVTKQTRKHDRFTSMMIDTLIPHEHFFRITSRTAIGDHVISILLLVIVICSAIYLGTPVCCHSLFLDALSTSHYSYADAHSAVELAIDVVFSIEKLRAVLV</sequence>
<evidence type="ECO:0000256" key="1">
    <source>
        <dbReference type="SAM" id="Phobius"/>
    </source>
</evidence>
<protein>
    <submittedName>
        <fullName evidence="2">Uncharacterized protein</fullName>
    </submittedName>
</protein>
<dbReference type="Proteomes" id="UP000886998">
    <property type="component" value="Unassembled WGS sequence"/>
</dbReference>
<keyword evidence="1" id="KW-1133">Transmembrane helix</keyword>
<gene>
    <name evidence="2" type="ORF">TNIN_383261</name>
</gene>
<dbReference type="EMBL" id="BMAV01003206">
    <property type="protein sequence ID" value="GFY42642.1"/>
    <property type="molecule type" value="Genomic_DNA"/>
</dbReference>
<evidence type="ECO:0000313" key="3">
    <source>
        <dbReference type="Proteomes" id="UP000886998"/>
    </source>
</evidence>
<accession>A0A8X6WY01</accession>